<accession>A0A8X6T372</accession>
<evidence type="ECO:0000313" key="3">
    <source>
        <dbReference type="Proteomes" id="UP000887013"/>
    </source>
</evidence>
<name>A0A8X6T372_NEPPI</name>
<keyword evidence="3" id="KW-1185">Reference proteome</keyword>
<feature type="compositionally biased region" description="Polar residues" evidence="1">
    <location>
        <begin position="85"/>
        <end position="124"/>
    </location>
</feature>
<protein>
    <submittedName>
        <fullName evidence="2">Uncharacterized protein</fullName>
    </submittedName>
</protein>
<dbReference type="Proteomes" id="UP000887013">
    <property type="component" value="Unassembled WGS sequence"/>
</dbReference>
<feature type="region of interest" description="Disordered" evidence="1">
    <location>
        <begin position="84"/>
        <end position="124"/>
    </location>
</feature>
<evidence type="ECO:0000256" key="1">
    <source>
        <dbReference type="SAM" id="MobiDB-lite"/>
    </source>
</evidence>
<comment type="caution">
    <text evidence="2">The sequence shown here is derived from an EMBL/GenBank/DDBJ whole genome shotgun (WGS) entry which is preliminary data.</text>
</comment>
<evidence type="ECO:0000313" key="2">
    <source>
        <dbReference type="EMBL" id="GFS76476.1"/>
    </source>
</evidence>
<gene>
    <name evidence="2" type="ORF">NPIL_594211</name>
</gene>
<sequence length="124" mass="13569">MLTSKTSIYPHISKFLLNDSFLSLFFQLDQLCNNSWKRCLPGLECKASITVIDDTVLGTCQEPEGKSTTFLSTMIPTMPTMVSIDLSSKSPDTPSMTTDMSSVTPQDTSSLITDMPTKTSTQVS</sequence>
<reference evidence="2" key="1">
    <citation type="submission" date="2020-08" db="EMBL/GenBank/DDBJ databases">
        <title>Multicomponent nature underlies the extraordinary mechanical properties of spider dragline silk.</title>
        <authorList>
            <person name="Kono N."/>
            <person name="Nakamura H."/>
            <person name="Mori M."/>
            <person name="Yoshida Y."/>
            <person name="Ohtoshi R."/>
            <person name="Malay A.D."/>
            <person name="Moran D.A.P."/>
            <person name="Tomita M."/>
            <person name="Numata K."/>
            <person name="Arakawa K."/>
        </authorList>
    </citation>
    <scope>NUCLEOTIDE SEQUENCE</scope>
</reference>
<dbReference type="AlphaFoldDB" id="A0A8X6T372"/>
<dbReference type="EMBL" id="BMAW01001978">
    <property type="protein sequence ID" value="GFS76476.1"/>
    <property type="molecule type" value="Genomic_DNA"/>
</dbReference>
<proteinExistence type="predicted"/>
<organism evidence="2 3">
    <name type="scientific">Nephila pilipes</name>
    <name type="common">Giant wood spider</name>
    <name type="synonym">Nephila maculata</name>
    <dbReference type="NCBI Taxonomy" id="299642"/>
    <lineage>
        <taxon>Eukaryota</taxon>
        <taxon>Metazoa</taxon>
        <taxon>Ecdysozoa</taxon>
        <taxon>Arthropoda</taxon>
        <taxon>Chelicerata</taxon>
        <taxon>Arachnida</taxon>
        <taxon>Araneae</taxon>
        <taxon>Araneomorphae</taxon>
        <taxon>Entelegynae</taxon>
        <taxon>Araneoidea</taxon>
        <taxon>Nephilidae</taxon>
        <taxon>Nephila</taxon>
    </lineage>
</organism>